<evidence type="ECO:0000256" key="1">
    <source>
        <dbReference type="SAM" id="SignalP"/>
    </source>
</evidence>
<dbReference type="Proteomes" id="UP001338125">
    <property type="component" value="Unassembled WGS sequence"/>
</dbReference>
<protein>
    <submittedName>
        <fullName evidence="2">Uncharacterized protein</fullName>
    </submittedName>
</protein>
<organism evidence="2 3">
    <name type="scientific">Cladobotryum mycophilum</name>
    <dbReference type="NCBI Taxonomy" id="491253"/>
    <lineage>
        <taxon>Eukaryota</taxon>
        <taxon>Fungi</taxon>
        <taxon>Dikarya</taxon>
        <taxon>Ascomycota</taxon>
        <taxon>Pezizomycotina</taxon>
        <taxon>Sordariomycetes</taxon>
        <taxon>Hypocreomycetidae</taxon>
        <taxon>Hypocreales</taxon>
        <taxon>Hypocreaceae</taxon>
        <taxon>Cladobotryum</taxon>
    </lineage>
</organism>
<proteinExistence type="predicted"/>
<name>A0ABR0S837_9HYPO</name>
<evidence type="ECO:0000313" key="3">
    <source>
        <dbReference type="Proteomes" id="UP001338125"/>
    </source>
</evidence>
<comment type="caution">
    <text evidence="2">The sequence shown here is derived from an EMBL/GenBank/DDBJ whole genome shotgun (WGS) entry which is preliminary data.</text>
</comment>
<reference evidence="2 3" key="1">
    <citation type="submission" date="2024-01" db="EMBL/GenBank/DDBJ databases">
        <title>Complete genome of Cladobotryum mycophilum ATHUM6906.</title>
        <authorList>
            <person name="Christinaki A.C."/>
            <person name="Myridakis A.I."/>
            <person name="Kouvelis V.N."/>
        </authorList>
    </citation>
    <scope>NUCLEOTIDE SEQUENCE [LARGE SCALE GENOMIC DNA]</scope>
    <source>
        <strain evidence="2 3">ATHUM6906</strain>
    </source>
</reference>
<accession>A0ABR0S837</accession>
<feature type="chain" id="PRO_5046145890" evidence="1">
    <location>
        <begin position="18"/>
        <end position="50"/>
    </location>
</feature>
<dbReference type="EMBL" id="JAVFKD010000016">
    <property type="protein sequence ID" value="KAK5988288.1"/>
    <property type="molecule type" value="Genomic_DNA"/>
</dbReference>
<gene>
    <name evidence="2" type="ORF">PT974_12432</name>
</gene>
<evidence type="ECO:0000313" key="2">
    <source>
        <dbReference type="EMBL" id="KAK5988288.1"/>
    </source>
</evidence>
<feature type="signal peptide" evidence="1">
    <location>
        <begin position="1"/>
        <end position="17"/>
    </location>
</feature>
<sequence length="50" mass="5300">MQFACIVLATLAAFGAAAPPSEIVNREAAPDAAKLVKRPNFKIIYHGADM</sequence>
<keyword evidence="3" id="KW-1185">Reference proteome</keyword>
<keyword evidence="1" id="KW-0732">Signal</keyword>